<organism evidence="1 2">
    <name type="scientific">Alkalibacterium iburiense</name>
    <dbReference type="NCBI Taxonomy" id="290589"/>
    <lineage>
        <taxon>Bacteria</taxon>
        <taxon>Bacillati</taxon>
        <taxon>Bacillota</taxon>
        <taxon>Bacilli</taxon>
        <taxon>Lactobacillales</taxon>
        <taxon>Carnobacteriaceae</taxon>
        <taxon>Alkalibacterium</taxon>
    </lineage>
</organism>
<gene>
    <name evidence="1" type="ORF">GCM10008932_06970</name>
</gene>
<evidence type="ECO:0000313" key="2">
    <source>
        <dbReference type="Proteomes" id="UP001501166"/>
    </source>
</evidence>
<name>A0ABP3GXT7_9LACT</name>
<evidence type="ECO:0008006" key="3">
    <source>
        <dbReference type="Google" id="ProtNLM"/>
    </source>
</evidence>
<proteinExistence type="predicted"/>
<comment type="caution">
    <text evidence="1">The sequence shown here is derived from an EMBL/GenBank/DDBJ whole genome shotgun (WGS) entry which is preliminary data.</text>
</comment>
<dbReference type="SUPFAM" id="SSF49785">
    <property type="entry name" value="Galactose-binding domain-like"/>
    <property type="match status" value="1"/>
</dbReference>
<dbReference type="EMBL" id="BAAACW010000040">
    <property type="protein sequence ID" value="GAA0356605.1"/>
    <property type="molecule type" value="Genomic_DNA"/>
</dbReference>
<sequence length="278" mass="32252">MMKLVLFDKDGHVKTGKNDYDEERHPLSVEGKKHIHISTQDLIYEKGDYFQLDLAEENKYLFVQLNQTLAPSLIYVKDNQWRYDIPLEDNWKESIPEKSFKGKRHYISIREAKPFEIEAYQNLSLNTHDLKDETGAYPHASANVETRNDSTFFAKNAIDGVYANTSHGSYPYQSWGINQQDDAELKIDFGRTVEIDEVEVTLRADFPHDNYWIKGTIQFSDGEETTLQFIKTKDPQSFSIEKKQTEWLILKNLIKSDESSSPFPALTQLAAFGRNLQR</sequence>
<keyword evidence="2" id="KW-1185">Reference proteome</keyword>
<protein>
    <recommendedName>
        <fullName evidence="3">Carbohydrate-binding protein</fullName>
    </recommendedName>
</protein>
<dbReference type="Proteomes" id="UP001501166">
    <property type="component" value="Unassembled WGS sequence"/>
</dbReference>
<evidence type="ECO:0000313" key="1">
    <source>
        <dbReference type="EMBL" id="GAA0356605.1"/>
    </source>
</evidence>
<dbReference type="InterPro" id="IPR008979">
    <property type="entry name" value="Galactose-bd-like_sf"/>
</dbReference>
<reference evidence="2" key="1">
    <citation type="journal article" date="2019" name="Int. J. Syst. Evol. Microbiol.">
        <title>The Global Catalogue of Microorganisms (GCM) 10K type strain sequencing project: providing services to taxonomists for standard genome sequencing and annotation.</title>
        <authorList>
            <consortium name="The Broad Institute Genomics Platform"/>
            <consortium name="The Broad Institute Genome Sequencing Center for Infectious Disease"/>
            <person name="Wu L."/>
            <person name="Ma J."/>
        </authorList>
    </citation>
    <scope>NUCLEOTIDE SEQUENCE [LARGE SCALE GENOMIC DNA]</scope>
    <source>
        <strain evidence="2">JCM 12662</strain>
    </source>
</reference>
<accession>A0ABP3GXT7</accession>
<dbReference type="Gene3D" id="2.60.120.260">
    <property type="entry name" value="Galactose-binding domain-like"/>
    <property type="match status" value="1"/>
</dbReference>